<dbReference type="Proteomes" id="UP000034445">
    <property type="component" value="Unassembled WGS sequence"/>
</dbReference>
<protein>
    <submittedName>
        <fullName evidence="2">Uncharacterized protein</fullName>
    </submittedName>
</protein>
<organism evidence="2 3">
    <name type="scientific">Candidatus Kaiserbacteria bacterium GW2011_GWC2_52_8b</name>
    <dbReference type="NCBI Taxonomy" id="1618676"/>
    <lineage>
        <taxon>Bacteria</taxon>
        <taxon>Candidatus Kaiseribacteriota</taxon>
    </lineage>
</organism>
<comment type="caution">
    <text evidence="2">The sequence shown here is derived from an EMBL/GenBank/DDBJ whole genome shotgun (WGS) entry which is preliminary data.</text>
</comment>
<dbReference type="AlphaFoldDB" id="A0A0G1XMA6"/>
<reference evidence="2 3" key="1">
    <citation type="journal article" date="2015" name="Nature">
        <title>rRNA introns, odd ribosomes, and small enigmatic genomes across a large radiation of phyla.</title>
        <authorList>
            <person name="Brown C.T."/>
            <person name="Hug L.A."/>
            <person name="Thomas B.C."/>
            <person name="Sharon I."/>
            <person name="Castelle C.J."/>
            <person name="Singh A."/>
            <person name="Wilkins M.J."/>
            <person name="Williams K.H."/>
            <person name="Banfield J.F."/>
        </authorList>
    </citation>
    <scope>NUCLEOTIDE SEQUENCE [LARGE SCALE GENOMIC DNA]</scope>
</reference>
<evidence type="ECO:0000256" key="1">
    <source>
        <dbReference type="SAM" id="Phobius"/>
    </source>
</evidence>
<dbReference type="EMBL" id="LCRF01000001">
    <property type="protein sequence ID" value="KKW32041.1"/>
    <property type="molecule type" value="Genomic_DNA"/>
</dbReference>
<feature type="transmembrane region" description="Helical" evidence="1">
    <location>
        <begin position="7"/>
        <end position="26"/>
    </location>
</feature>
<proteinExistence type="predicted"/>
<keyword evidence="1" id="KW-1133">Transmembrane helix</keyword>
<evidence type="ECO:0000313" key="3">
    <source>
        <dbReference type="Proteomes" id="UP000034445"/>
    </source>
</evidence>
<name>A0A0G1XMA6_9BACT</name>
<sequence length="385" mass="43360">MNLYYKIFAGVVVIGCVSAAAIYLYLQQQKQKDDAAVQAITTNLLEAKYRDAIQETETLRANKQESDPLYAIDLEIASIASFSELALNRADAVSSEEWINVIHMAKKQLESTRDPYLQAGAVDLLLLVLHQTNDPVVAAEIFAGEPFNKLRGQDRSTSLKNLATYSIELYPTAPPYIMLARVRADAINYLLKPGSIVPIDNASSTGLISRANQIEENVKNAEMAAKTTKARDGRSPFSLLTYPWNTIWSAYALSQAARVDKKYWLETENMFKDAILYTETTVDKNGKPYPALLQLSAKARLYYARGLYDIFGDARASDITNTLDTLSAMIERQPELYTAQQRLFDLILKNRHRSEVTRHWYEEFAGLAKYSSSFASYLKSRGWDL</sequence>
<keyword evidence="1" id="KW-0812">Transmembrane</keyword>
<accession>A0A0G1XMA6</accession>
<keyword evidence="1" id="KW-0472">Membrane</keyword>
<evidence type="ECO:0000313" key="2">
    <source>
        <dbReference type="EMBL" id="KKW32041.1"/>
    </source>
</evidence>
<gene>
    <name evidence="2" type="ORF">UY74_C0001G0014</name>
</gene>